<dbReference type="EMBL" id="JAACXV010000405">
    <property type="protein sequence ID" value="KAF7278222.1"/>
    <property type="molecule type" value="Genomic_DNA"/>
</dbReference>
<gene>
    <name evidence="1" type="ORF">GWI33_008716</name>
</gene>
<protein>
    <submittedName>
        <fullName evidence="1">Uncharacterized protein</fullName>
    </submittedName>
</protein>
<accession>A0A834IBN3</accession>
<organism evidence="1 2">
    <name type="scientific">Rhynchophorus ferrugineus</name>
    <name type="common">Red palm weevil</name>
    <name type="synonym">Curculio ferrugineus</name>
    <dbReference type="NCBI Taxonomy" id="354439"/>
    <lineage>
        <taxon>Eukaryota</taxon>
        <taxon>Metazoa</taxon>
        <taxon>Ecdysozoa</taxon>
        <taxon>Arthropoda</taxon>
        <taxon>Hexapoda</taxon>
        <taxon>Insecta</taxon>
        <taxon>Pterygota</taxon>
        <taxon>Neoptera</taxon>
        <taxon>Endopterygota</taxon>
        <taxon>Coleoptera</taxon>
        <taxon>Polyphaga</taxon>
        <taxon>Cucujiformia</taxon>
        <taxon>Curculionidae</taxon>
        <taxon>Dryophthorinae</taxon>
        <taxon>Rhynchophorus</taxon>
    </lineage>
</organism>
<evidence type="ECO:0000313" key="2">
    <source>
        <dbReference type="Proteomes" id="UP000625711"/>
    </source>
</evidence>
<proteinExistence type="predicted"/>
<comment type="caution">
    <text evidence="1">The sequence shown here is derived from an EMBL/GenBank/DDBJ whole genome shotgun (WGS) entry which is preliminary data.</text>
</comment>
<name>A0A834IBN3_RHYFE</name>
<sequence length="67" mass="7830">MRADNPKAINKRCQNLCRPRQMVDRLVPLQIDVWDATRGVRRDIEGRSFTQAAYYSLEATHQDNPQD</sequence>
<keyword evidence="2" id="KW-1185">Reference proteome</keyword>
<reference evidence="1" key="1">
    <citation type="submission" date="2020-08" db="EMBL/GenBank/DDBJ databases">
        <title>Genome sequencing and assembly of the red palm weevil Rhynchophorus ferrugineus.</title>
        <authorList>
            <person name="Dias G.B."/>
            <person name="Bergman C.M."/>
            <person name="Manee M."/>
        </authorList>
    </citation>
    <scope>NUCLEOTIDE SEQUENCE</scope>
    <source>
        <strain evidence="1">AA-2017</strain>
        <tissue evidence="1">Whole larva</tissue>
    </source>
</reference>
<evidence type="ECO:0000313" key="1">
    <source>
        <dbReference type="EMBL" id="KAF7278222.1"/>
    </source>
</evidence>
<dbReference type="Proteomes" id="UP000625711">
    <property type="component" value="Unassembled WGS sequence"/>
</dbReference>
<dbReference type="AlphaFoldDB" id="A0A834IBN3"/>